<dbReference type="CDD" id="cd21037">
    <property type="entry name" value="MLKL_NTD"/>
    <property type="match status" value="1"/>
</dbReference>
<organism evidence="2 3">
    <name type="scientific">Scomber scombrus</name>
    <name type="common">Atlantic mackerel</name>
    <name type="synonym">Scomber vernalis</name>
    <dbReference type="NCBI Taxonomy" id="13677"/>
    <lineage>
        <taxon>Eukaryota</taxon>
        <taxon>Metazoa</taxon>
        <taxon>Chordata</taxon>
        <taxon>Craniata</taxon>
        <taxon>Vertebrata</taxon>
        <taxon>Euteleostomi</taxon>
        <taxon>Actinopterygii</taxon>
        <taxon>Neopterygii</taxon>
        <taxon>Teleostei</taxon>
        <taxon>Neoteleostei</taxon>
        <taxon>Acanthomorphata</taxon>
        <taxon>Pelagiaria</taxon>
        <taxon>Scombriformes</taxon>
        <taxon>Scombridae</taxon>
        <taxon>Scomber</taxon>
    </lineage>
</organism>
<reference evidence="2 3" key="1">
    <citation type="submission" date="2024-01" db="EMBL/GenBank/DDBJ databases">
        <authorList>
            <person name="Alioto T."/>
            <person name="Alioto T."/>
            <person name="Gomez Garrido J."/>
        </authorList>
    </citation>
    <scope>NUCLEOTIDE SEQUENCE [LARGE SCALE GENOMIC DNA]</scope>
</reference>
<name>A0AAV1QN49_SCOSC</name>
<evidence type="ECO:0000313" key="2">
    <source>
        <dbReference type="EMBL" id="CAK6984948.1"/>
    </source>
</evidence>
<dbReference type="Pfam" id="PF22215">
    <property type="entry name" value="MLKL_N"/>
    <property type="match status" value="1"/>
</dbReference>
<comment type="caution">
    <text evidence="2">The sequence shown here is derived from an EMBL/GenBank/DDBJ whole genome shotgun (WGS) entry which is preliminary data.</text>
</comment>
<dbReference type="EMBL" id="CAWUFR010002669">
    <property type="protein sequence ID" value="CAK6984948.1"/>
    <property type="molecule type" value="Genomic_DNA"/>
</dbReference>
<dbReference type="AlphaFoldDB" id="A0AAV1QN49"/>
<feature type="domain" description="Mixed lineage kinase" evidence="1">
    <location>
        <begin position="2"/>
        <end position="92"/>
    </location>
</feature>
<sequence>MSLQVKKALKELSITLESAQELIKKYTLSSWVDRLLNSSSHGDEFSSVNERLNDAFQVLSGALQVEQGNMLYQVFELASREKEDEVDGRADDAELKKLLVEYMKAQQEKTDAMLKHFDQLKVSVETAVQMCE</sequence>
<protein>
    <submittedName>
        <fullName evidence="2">Mixed lineage kinase domain-like protein</fullName>
    </submittedName>
</protein>
<accession>A0AAV1QN49</accession>
<dbReference type="GO" id="GO:0007166">
    <property type="term" value="P:cell surface receptor signaling pathway"/>
    <property type="evidence" value="ECO:0007669"/>
    <property type="project" value="InterPro"/>
</dbReference>
<dbReference type="Proteomes" id="UP001314229">
    <property type="component" value="Unassembled WGS sequence"/>
</dbReference>
<keyword evidence="3" id="KW-1185">Reference proteome</keyword>
<dbReference type="InterPro" id="IPR054000">
    <property type="entry name" value="MLKL_N"/>
</dbReference>
<dbReference type="InterPro" id="IPR036537">
    <property type="entry name" value="Adaptor_Cbl_N_dom_sf"/>
</dbReference>
<keyword evidence="2" id="KW-0418">Kinase</keyword>
<dbReference type="InterPro" id="IPR059179">
    <property type="entry name" value="MLKL-like_MCAfunc"/>
</dbReference>
<feature type="non-terminal residue" evidence="2">
    <location>
        <position position="132"/>
    </location>
</feature>
<evidence type="ECO:0000259" key="1">
    <source>
        <dbReference type="Pfam" id="PF22215"/>
    </source>
</evidence>
<dbReference type="Gene3D" id="1.20.930.20">
    <property type="entry name" value="Adaptor protein Cbl, N-terminal domain"/>
    <property type="match status" value="1"/>
</dbReference>
<keyword evidence="2" id="KW-0808">Transferase</keyword>
<dbReference type="GO" id="GO:0016301">
    <property type="term" value="F:kinase activity"/>
    <property type="evidence" value="ECO:0007669"/>
    <property type="project" value="UniProtKB-KW"/>
</dbReference>
<evidence type="ECO:0000313" key="3">
    <source>
        <dbReference type="Proteomes" id="UP001314229"/>
    </source>
</evidence>
<gene>
    <name evidence="2" type="ORF">FSCOSCO3_A026466</name>
</gene>
<proteinExistence type="predicted"/>